<evidence type="ECO:0000313" key="1">
    <source>
        <dbReference type="EMBL" id="OAX31410.1"/>
    </source>
</evidence>
<organism evidence="1 2">
    <name type="scientific">Rhizopogon vinicolor AM-OR11-026</name>
    <dbReference type="NCBI Taxonomy" id="1314800"/>
    <lineage>
        <taxon>Eukaryota</taxon>
        <taxon>Fungi</taxon>
        <taxon>Dikarya</taxon>
        <taxon>Basidiomycota</taxon>
        <taxon>Agaricomycotina</taxon>
        <taxon>Agaricomycetes</taxon>
        <taxon>Agaricomycetidae</taxon>
        <taxon>Boletales</taxon>
        <taxon>Suillineae</taxon>
        <taxon>Rhizopogonaceae</taxon>
        <taxon>Rhizopogon</taxon>
    </lineage>
</organism>
<dbReference type="Proteomes" id="UP000092154">
    <property type="component" value="Unassembled WGS sequence"/>
</dbReference>
<sequence>MIPSVVLRASWTWTQQLSIISATVPAPMPVPPTNAGAPAPSPVHCAFSELRTDLRHTGASLSSDVDKVCTLEKMITEYDEIQTEVVALRNFIHALSLNFSSRSLPSQRRLIFLSIFPQSSPHHFCIYKW</sequence>
<evidence type="ECO:0000313" key="2">
    <source>
        <dbReference type="Proteomes" id="UP000092154"/>
    </source>
</evidence>
<accession>A0A1B7MFP2</accession>
<reference evidence="1 2" key="1">
    <citation type="submission" date="2016-06" db="EMBL/GenBank/DDBJ databases">
        <title>Comparative genomics of the ectomycorrhizal sister species Rhizopogon vinicolor and Rhizopogon vesiculosus (Basidiomycota: Boletales) reveals a divergence of the mating type B locus.</title>
        <authorList>
            <consortium name="DOE Joint Genome Institute"/>
            <person name="Mujic A.B."/>
            <person name="Kuo A."/>
            <person name="Tritt A."/>
            <person name="Lipzen A."/>
            <person name="Chen C."/>
            <person name="Johnson J."/>
            <person name="Sharma A."/>
            <person name="Barry K."/>
            <person name="Grigoriev I.V."/>
            <person name="Spatafora J.W."/>
        </authorList>
    </citation>
    <scope>NUCLEOTIDE SEQUENCE [LARGE SCALE GENOMIC DNA]</scope>
    <source>
        <strain evidence="1 2">AM-OR11-026</strain>
    </source>
</reference>
<dbReference type="AlphaFoldDB" id="A0A1B7MFP2"/>
<dbReference type="InParanoid" id="A0A1B7MFP2"/>
<name>A0A1B7MFP2_9AGAM</name>
<dbReference type="EMBL" id="KV449415">
    <property type="protein sequence ID" value="OAX31410.1"/>
    <property type="molecule type" value="Genomic_DNA"/>
</dbReference>
<gene>
    <name evidence="1" type="ORF">K503DRAFT_87072</name>
</gene>
<protein>
    <submittedName>
        <fullName evidence="1">Uncharacterized protein</fullName>
    </submittedName>
</protein>
<proteinExistence type="predicted"/>
<keyword evidence="2" id="KW-1185">Reference proteome</keyword>